<dbReference type="RefSeq" id="WP_144301264.1">
    <property type="nucleotide sequence ID" value="NZ_QMIE01000001.1"/>
</dbReference>
<dbReference type="InterPro" id="IPR003594">
    <property type="entry name" value="HATPase_dom"/>
</dbReference>
<feature type="domain" description="Histidine kinase/HSP90-like ATPase" evidence="2">
    <location>
        <begin position="20"/>
        <end position="144"/>
    </location>
</feature>
<dbReference type="InterPro" id="IPR036890">
    <property type="entry name" value="HATPase_C_sf"/>
</dbReference>
<gene>
    <name evidence="3" type="ORF">DPQ33_00765</name>
</gene>
<organism evidence="3 4">
    <name type="scientific">Oceanidesulfovibrio indonesiensis</name>
    <dbReference type="NCBI Taxonomy" id="54767"/>
    <lineage>
        <taxon>Bacteria</taxon>
        <taxon>Pseudomonadati</taxon>
        <taxon>Thermodesulfobacteriota</taxon>
        <taxon>Desulfovibrionia</taxon>
        <taxon>Desulfovibrionales</taxon>
        <taxon>Desulfovibrionaceae</taxon>
        <taxon>Oceanidesulfovibrio</taxon>
    </lineage>
</organism>
<dbReference type="EMBL" id="QMIE01000001">
    <property type="protein sequence ID" value="TVM19802.1"/>
    <property type="molecule type" value="Genomic_DNA"/>
</dbReference>
<dbReference type="PANTHER" id="PTHR35526">
    <property type="entry name" value="ANTI-SIGMA-F FACTOR RSBW-RELATED"/>
    <property type="match status" value="1"/>
</dbReference>
<accession>A0A7M3MK65</accession>
<name>A0A7M3MK65_9BACT</name>
<dbReference type="CDD" id="cd16936">
    <property type="entry name" value="HATPase_RsbW-like"/>
    <property type="match status" value="1"/>
</dbReference>
<dbReference type="OrthoDB" id="163538at2"/>
<proteinExistence type="predicted"/>
<keyword evidence="1" id="KW-0808">Transferase</keyword>
<keyword evidence="4" id="KW-1185">Reference proteome</keyword>
<comment type="caution">
    <text evidence="3">The sequence shown here is derived from an EMBL/GenBank/DDBJ whole genome shotgun (WGS) entry which is preliminary data.</text>
</comment>
<dbReference type="GO" id="GO:0004674">
    <property type="term" value="F:protein serine/threonine kinase activity"/>
    <property type="evidence" value="ECO:0007669"/>
    <property type="project" value="UniProtKB-KW"/>
</dbReference>
<dbReference type="InterPro" id="IPR050267">
    <property type="entry name" value="Anti-sigma-factor_SerPK"/>
</dbReference>
<reference evidence="3 4" key="1">
    <citation type="submission" date="2018-06" db="EMBL/GenBank/DDBJ databases">
        <title>Complete genome of Desulfovibrio indonesiensis P37SLT.</title>
        <authorList>
            <person name="Crispim J.S."/>
            <person name="Vidigal P.M.P."/>
            <person name="Silva L.C.F."/>
            <person name="Laguardia C.N."/>
            <person name="Araujo L.C."/>
            <person name="Dias R.S."/>
            <person name="Sousa M.P."/>
            <person name="Paula S.O."/>
            <person name="Silva C."/>
        </authorList>
    </citation>
    <scope>NUCLEOTIDE SEQUENCE [LARGE SCALE GENOMIC DNA]</scope>
    <source>
        <strain evidence="3 4">P37SLT</strain>
    </source>
</reference>
<keyword evidence="3" id="KW-0547">Nucleotide-binding</keyword>
<dbReference type="GO" id="GO:0005524">
    <property type="term" value="F:ATP binding"/>
    <property type="evidence" value="ECO:0007669"/>
    <property type="project" value="UniProtKB-KW"/>
</dbReference>
<dbReference type="PANTHER" id="PTHR35526:SF3">
    <property type="entry name" value="ANTI-SIGMA-F FACTOR RSBW"/>
    <property type="match status" value="1"/>
</dbReference>
<keyword evidence="1" id="KW-0418">Kinase</keyword>
<evidence type="ECO:0000259" key="2">
    <source>
        <dbReference type="Pfam" id="PF13581"/>
    </source>
</evidence>
<protein>
    <submittedName>
        <fullName evidence="3">ATP-binding protein</fullName>
    </submittedName>
</protein>
<keyword evidence="1" id="KW-0723">Serine/threonine-protein kinase</keyword>
<dbReference type="SUPFAM" id="SSF55874">
    <property type="entry name" value="ATPase domain of HSP90 chaperone/DNA topoisomerase II/histidine kinase"/>
    <property type="match status" value="1"/>
</dbReference>
<evidence type="ECO:0000256" key="1">
    <source>
        <dbReference type="ARBA" id="ARBA00022527"/>
    </source>
</evidence>
<evidence type="ECO:0000313" key="4">
    <source>
        <dbReference type="Proteomes" id="UP000448292"/>
    </source>
</evidence>
<dbReference type="AlphaFoldDB" id="A0A7M3MK65"/>
<evidence type="ECO:0000313" key="3">
    <source>
        <dbReference type="EMBL" id="TVM19802.1"/>
    </source>
</evidence>
<sequence>MTDNTRIFQENKQQFMLRTQASPTASRRLAKAVICILSDAISDRELLYNIDLSLSEACANVVRHAYAKEPFTPEQLVQVDITLTEGRTIEIEVSDWGCGFPEWPVDIKNASPEAEGGRGLFIMSALADEFELKREGNRNSVYLKMRVEESRWNLSG</sequence>
<dbReference type="Proteomes" id="UP000448292">
    <property type="component" value="Unassembled WGS sequence"/>
</dbReference>
<keyword evidence="3" id="KW-0067">ATP-binding</keyword>
<dbReference type="Gene3D" id="3.30.565.10">
    <property type="entry name" value="Histidine kinase-like ATPase, C-terminal domain"/>
    <property type="match status" value="1"/>
</dbReference>
<dbReference type="Pfam" id="PF13581">
    <property type="entry name" value="HATPase_c_2"/>
    <property type="match status" value="1"/>
</dbReference>